<evidence type="ECO:0000313" key="4">
    <source>
        <dbReference type="EMBL" id="KAK2663622.1"/>
    </source>
</evidence>
<name>A0AAD9XQG4_9ROSI</name>
<dbReference type="GO" id="GO:0005506">
    <property type="term" value="F:iron ion binding"/>
    <property type="evidence" value="ECO:0007669"/>
    <property type="project" value="InterPro"/>
</dbReference>
<dbReference type="SUPFAM" id="SSF48264">
    <property type="entry name" value="Cytochrome P450"/>
    <property type="match status" value="1"/>
</dbReference>
<evidence type="ECO:0000313" key="5">
    <source>
        <dbReference type="Proteomes" id="UP001280121"/>
    </source>
</evidence>
<organism evidence="4 5">
    <name type="scientific">Dipteronia dyeriana</name>
    <dbReference type="NCBI Taxonomy" id="168575"/>
    <lineage>
        <taxon>Eukaryota</taxon>
        <taxon>Viridiplantae</taxon>
        <taxon>Streptophyta</taxon>
        <taxon>Embryophyta</taxon>
        <taxon>Tracheophyta</taxon>
        <taxon>Spermatophyta</taxon>
        <taxon>Magnoliopsida</taxon>
        <taxon>eudicotyledons</taxon>
        <taxon>Gunneridae</taxon>
        <taxon>Pentapetalae</taxon>
        <taxon>rosids</taxon>
        <taxon>malvids</taxon>
        <taxon>Sapindales</taxon>
        <taxon>Sapindaceae</taxon>
        <taxon>Hippocastanoideae</taxon>
        <taxon>Acereae</taxon>
        <taxon>Dipteronia</taxon>
    </lineage>
</organism>
<dbReference type="AlphaFoldDB" id="A0AAD9XQG4"/>
<keyword evidence="5" id="KW-1185">Reference proteome</keyword>
<dbReference type="Gene3D" id="1.10.630.10">
    <property type="entry name" value="Cytochrome P450"/>
    <property type="match status" value="2"/>
</dbReference>
<sequence length="166" mass="19931">MKTHDVIFANTPHSRVTKRLLYNYRDLLWFPYGEYWRQMRYICVMRLLNAKRVRKYDENEGESGRKLKKLLEELGEILGVFNVEDFIPCLGWLDQVSDLNAKIERVFLQRLWISATYTVIKWAMTEIVRHTEIIKKVHEEIRGIAMSKLNIDEHDLEKMLYLRAVI</sequence>
<protein>
    <recommendedName>
        <fullName evidence="6">Cytochrome P450</fullName>
    </recommendedName>
</protein>
<dbReference type="GO" id="GO:0004497">
    <property type="term" value="F:monooxygenase activity"/>
    <property type="evidence" value="ECO:0007669"/>
    <property type="project" value="InterPro"/>
</dbReference>
<dbReference type="PANTHER" id="PTHR47955">
    <property type="entry name" value="CYTOCHROME P450 FAMILY 71 PROTEIN"/>
    <property type="match status" value="1"/>
</dbReference>
<keyword evidence="2" id="KW-0479">Metal-binding</keyword>
<dbReference type="InterPro" id="IPR001128">
    <property type="entry name" value="Cyt_P450"/>
</dbReference>
<dbReference type="GO" id="GO:0016705">
    <property type="term" value="F:oxidoreductase activity, acting on paired donors, with incorporation or reduction of molecular oxygen"/>
    <property type="evidence" value="ECO:0007669"/>
    <property type="project" value="InterPro"/>
</dbReference>
<dbReference type="InterPro" id="IPR036396">
    <property type="entry name" value="Cyt_P450_sf"/>
</dbReference>
<evidence type="ECO:0000256" key="3">
    <source>
        <dbReference type="ARBA" id="ARBA00023004"/>
    </source>
</evidence>
<comment type="similarity">
    <text evidence="1">Belongs to the cytochrome P450 family.</text>
</comment>
<evidence type="ECO:0008006" key="6">
    <source>
        <dbReference type="Google" id="ProtNLM"/>
    </source>
</evidence>
<dbReference type="PANTHER" id="PTHR47955:SF15">
    <property type="entry name" value="CYTOCHROME P450 71A2-LIKE"/>
    <property type="match status" value="1"/>
</dbReference>
<comment type="caution">
    <text evidence="4">The sequence shown here is derived from an EMBL/GenBank/DDBJ whole genome shotgun (WGS) entry which is preliminary data.</text>
</comment>
<gene>
    <name evidence="4" type="ORF">Ddye_002196</name>
</gene>
<keyword evidence="3" id="KW-0408">Iron</keyword>
<dbReference type="Proteomes" id="UP001280121">
    <property type="component" value="Unassembled WGS sequence"/>
</dbReference>
<proteinExistence type="inferred from homology"/>
<reference evidence="4" key="1">
    <citation type="journal article" date="2023" name="Plant J.">
        <title>Genome sequences and population genomics provide insights into the demographic history, inbreeding, and mutation load of two 'living fossil' tree species of Dipteronia.</title>
        <authorList>
            <person name="Feng Y."/>
            <person name="Comes H.P."/>
            <person name="Chen J."/>
            <person name="Zhu S."/>
            <person name="Lu R."/>
            <person name="Zhang X."/>
            <person name="Li P."/>
            <person name="Qiu J."/>
            <person name="Olsen K.M."/>
            <person name="Qiu Y."/>
        </authorList>
    </citation>
    <scope>NUCLEOTIDE SEQUENCE</scope>
    <source>
        <strain evidence="4">KIB01</strain>
    </source>
</reference>
<evidence type="ECO:0000256" key="2">
    <source>
        <dbReference type="ARBA" id="ARBA00022723"/>
    </source>
</evidence>
<dbReference type="GO" id="GO:0020037">
    <property type="term" value="F:heme binding"/>
    <property type="evidence" value="ECO:0007669"/>
    <property type="project" value="InterPro"/>
</dbReference>
<dbReference type="EMBL" id="JANJYI010000001">
    <property type="protein sequence ID" value="KAK2663622.1"/>
    <property type="molecule type" value="Genomic_DNA"/>
</dbReference>
<evidence type="ECO:0000256" key="1">
    <source>
        <dbReference type="ARBA" id="ARBA00010617"/>
    </source>
</evidence>
<dbReference type="Pfam" id="PF00067">
    <property type="entry name" value="p450"/>
    <property type="match status" value="1"/>
</dbReference>
<accession>A0AAD9XQG4</accession>